<evidence type="ECO:0000313" key="1">
    <source>
        <dbReference type="EMBL" id="CAD8190122.1"/>
    </source>
</evidence>
<evidence type="ECO:0000313" key="2">
    <source>
        <dbReference type="Proteomes" id="UP000683925"/>
    </source>
</evidence>
<dbReference type="AlphaFoldDB" id="A0A8S1WLY1"/>
<gene>
    <name evidence="1" type="ORF">POCTA_138.1.T0960175</name>
</gene>
<sequence>MILGSLDCCIEVTQAQRQMMLNIQCFQIEKREIYIL</sequence>
<name>A0A8S1WLY1_PAROT</name>
<organism evidence="1 2">
    <name type="scientific">Paramecium octaurelia</name>
    <dbReference type="NCBI Taxonomy" id="43137"/>
    <lineage>
        <taxon>Eukaryota</taxon>
        <taxon>Sar</taxon>
        <taxon>Alveolata</taxon>
        <taxon>Ciliophora</taxon>
        <taxon>Intramacronucleata</taxon>
        <taxon>Oligohymenophorea</taxon>
        <taxon>Peniculida</taxon>
        <taxon>Parameciidae</taxon>
        <taxon>Paramecium</taxon>
    </lineage>
</organism>
<dbReference type="Proteomes" id="UP000683925">
    <property type="component" value="Unassembled WGS sequence"/>
</dbReference>
<keyword evidence="2" id="KW-1185">Reference proteome</keyword>
<dbReference type="EMBL" id="CAJJDP010000095">
    <property type="protein sequence ID" value="CAD8190122.1"/>
    <property type="molecule type" value="Genomic_DNA"/>
</dbReference>
<protein>
    <submittedName>
        <fullName evidence="1">Uncharacterized protein</fullName>
    </submittedName>
</protein>
<proteinExistence type="predicted"/>
<accession>A0A8S1WLY1</accession>
<reference evidence="1" key="1">
    <citation type="submission" date="2021-01" db="EMBL/GenBank/DDBJ databases">
        <authorList>
            <consortium name="Genoscope - CEA"/>
            <person name="William W."/>
        </authorList>
    </citation>
    <scope>NUCLEOTIDE SEQUENCE</scope>
</reference>
<comment type="caution">
    <text evidence="1">The sequence shown here is derived from an EMBL/GenBank/DDBJ whole genome shotgun (WGS) entry which is preliminary data.</text>
</comment>